<dbReference type="EMBL" id="JAJOMB010000003">
    <property type="protein sequence ID" value="MCD5310790.1"/>
    <property type="molecule type" value="Genomic_DNA"/>
</dbReference>
<gene>
    <name evidence="1" type="ORF">LR394_07785</name>
</gene>
<proteinExistence type="predicted"/>
<evidence type="ECO:0000313" key="2">
    <source>
        <dbReference type="Proteomes" id="UP001138997"/>
    </source>
</evidence>
<sequence length="483" mass="51923">MTAILQIVDGLNGPLVMELNRVLNGQGGLIGRGHNLAEGQLAGFVQGEAQWSPLSGQTALGRRTISIPVTLWEQSHDLLGQRVSKLMQCTSQPWWLRIRRSGGTQNSWLRCFPCTPQIETVISASNSAPVARGQIVAETDPYAYGARVDGGEVLVPQDPLNSSAWKRDILDVPGDAITPLLLRLNDEAAFSAAFGAFVSMRRRQTPAEVYSSKLIRQAESSANTRAGTPGEITFTTLTGDAALSQDAGVRVNFLSGYPAGRSGSITFAEPTLTGANAVGTYRMFVRVRRNGNANNQHLVMRAFTNNSNLAPDEVVVPAGGAATRLVDLGLVQWPSAQPATIMAPIPTPSNADATPVTLQIWRRSAGAATVDIDYMIWVPADEDSGYLETDSALLQPATQFVNVDGFSHQAVLTSSDPRGPHVIVGQGYGANTPTPRWVGGAPHVRPGNNRLFIVAGTTASSVWPKGRDISVRYSYWPRFAWLR</sequence>
<dbReference type="AlphaFoldDB" id="A0A9X1NB04"/>
<evidence type="ECO:0000313" key="1">
    <source>
        <dbReference type="EMBL" id="MCD5310790.1"/>
    </source>
</evidence>
<organism evidence="1 2">
    <name type="scientific">Kineosporia babensis</name>
    <dbReference type="NCBI Taxonomy" id="499548"/>
    <lineage>
        <taxon>Bacteria</taxon>
        <taxon>Bacillati</taxon>
        <taxon>Actinomycetota</taxon>
        <taxon>Actinomycetes</taxon>
        <taxon>Kineosporiales</taxon>
        <taxon>Kineosporiaceae</taxon>
        <taxon>Kineosporia</taxon>
    </lineage>
</organism>
<dbReference type="Proteomes" id="UP001138997">
    <property type="component" value="Unassembled WGS sequence"/>
</dbReference>
<keyword evidence="2" id="KW-1185">Reference proteome</keyword>
<accession>A0A9X1NB04</accession>
<name>A0A9X1NB04_9ACTN</name>
<dbReference type="RefSeq" id="WP_231439966.1">
    <property type="nucleotide sequence ID" value="NZ_JAJOMB010000003.1"/>
</dbReference>
<comment type="caution">
    <text evidence="1">The sequence shown here is derived from an EMBL/GenBank/DDBJ whole genome shotgun (WGS) entry which is preliminary data.</text>
</comment>
<protein>
    <submittedName>
        <fullName evidence="1">Uncharacterized protein</fullName>
    </submittedName>
</protein>
<reference evidence="1" key="1">
    <citation type="submission" date="2021-11" db="EMBL/GenBank/DDBJ databases">
        <title>Streptomyces corallinus and Kineosporia corallina sp. nov., two new coral-derived marine actinobacteria.</title>
        <authorList>
            <person name="Buangrab K."/>
            <person name="Sutthacheep M."/>
            <person name="Yeemin T."/>
            <person name="Harunari E."/>
            <person name="Igarashi Y."/>
            <person name="Sripreechasak P."/>
            <person name="Kanchanasin P."/>
            <person name="Tanasupawat S."/>
            <person name="Phongsopitanun W."/>
        </authorList>
    </citation>
    <scope>NUCLEOTIDE SEQUENCE</scope>
    <source>
        <strain evidence="1">JCM 31032</strain>
    </source>
</reference>